<comment type="caution">
    <text evidence="1">The sequence shown here is derived from an EMBL/GenBank/DDBJ whole genome shotgun (WGS) entry which is preliminary data.</text>
</comment>
<gene>
    <name evidence="1" type="ORF">K4G57_07175</name>
</gene>
<dbReference type="EMBL" id="JAIGYQ010000010">
    <property type="protein sequence ID" value="MBX7491238.1"/>
    <property type="molecule type" value="Genomic_DNA"/>
</dbReference>
<reference evidence="1 2" key="1">
    <citation type="submission" date="2021-08" db="EMBL/GenBank/DDBJ databases">
        <title>Helicobacter spp. isolated from feces of Anatolian Ground Squirrel (Spermophilus xanthoprymnus) in Turkey.</title>
        <authorList>
            <person name="Aydin F."/>
            <person name="Abay S."/>
            <person name="Kayman T."/>
            <person name="Karakaya E."/>
            <person name="Saticioglu I.B."/>
        </authorList>
    </citation>
    <scope>NUCLEOTIDE SEQUENCE [LARGE SCALE GENOMIC DNA]</scope>
    <source>
        <strain evidence="1 2">Faydin-H70</strain>
    </source>
</reference>
<dbReference type="Proteomes" id="UP000700059">
    <property type="component" value="Unassembled WGS sequence"/>
</dbReference>
<proteinExistence type="predicted"/>
<sequence length="73" mass="8561">MHIAELLAELECEIRTLRIKIDFISEKIQSIKIFCLENNLNEKMHLQNSAKEEVKNSNMQQIKVANKHKKGRV</sequence>
<accession>A0ABS7JP99</accession>
<dbReference type="RefSeq" id="WP_221532524.1">
    <property type="nucleotide sequence ID" value="NZ_JAIGYP010000010.1"/>
</dbReference>
<keyword evidence="2" id="KW-1185">Reference proteome</keyword>
<organism evidence="1 2">
    <name type="scientific">Helicobacter turcicus</name>
    <dbReference type="NCBI Taxonomy" id="2867412"/>
    <lineage>
        <taxon>Bacteria</taxon>
        <taxon>Pseudomonadati</taxon>
        <taxon>Campylobacterota</taxon>
        <taxon>Epsilonproteobacteria</taxon>
        <taxon>Campylobacterales</taxon>
        <taxon>Helicobacteraceae</taxon>
        <taxon>Helicobacter</taxon>
    </lineage>
</organism>
<protein>
    <submittedName>
        <fullName evidence="1">Uncharacterized protein</fullName>
    </submittedName>
</protein>
<evidence type="ECO:0000313" key="1">
    <source>
        <dbReference type="EMBL" id="MBX7491238.1"/>
    </source>
</evidence>
<evidence type="ECO:0000313" key="2">
    <source>
        <dbReference type="Proteomes" id="UP000700059"/>
    </source>
</evidence>
<name>A0ABS7JP99_9HELI</name>